<dbReference type="PANTHER" id="PTHR44943">
    <property type="entry name" value="CELLULOSE SYNTHASE OPERON PROTEIN C"/>
    <property type="match status" value="1"/>
</dbReference>
<dbReference type="SMART" id="SM00028">
    <property type="entry name" value="TPR"/>
    <property type="match status" value="2"/>
</dbReference>
<keyword evidence="2 3" id="KW-0802">TPR repeat</keyword>
<gene>
    <name evidence="4" type="ORF">CUN85_10585</name>
</gene>
<sequence>MSREEKMISKKWTLQGIKETDPERKMHFFTLALELDPYDVVALNNKGMLHHKKGEFEEAVRCYDRILTLKNQSKPASVLYNKSLALRSLGKYEAALNFVKKAIIHDPDHDKAKKLQDEILRITGTSTGRKTGVLPQKLAVNRVYTEWKPPAISTLLARAMKCSQRDIKYCKGFGEDLIKEKAIQDKLRQHIYCCGKCSFQDKKVCKFPKTKGMAVSETAICRYFNPGKGV</sequence>
<dbReference type="EMBL" id="PGGK01000013">
    <property type="protein sequence ID" value="TGC07883.1"/>
    <property type="molecule type" value="Genomic_DNA"/>
</dbReference>
<evidence type="ECO:0000256" key="3">
    <source>
        <dbReference type="PROSITE-ProRule" id="PRU00339"/>
    </source>
</evidence>
<dbReference type="Pfam" id="PF13424">
    <property type="entry name" value="TPR_12"/>
    <property type="match status" value="1"/>
</dbReference>
<comment type="caution">
    <text evidence="4">The sequence shown here is derived from an EMBL/GenBank/DDBJ whole genome shotgun (WGS) entry which is preliminary data.</text>
</comment>
<organism evidence="4 5">
    <name type="scientific">Methanolobus halotolerans</name>
    <dbReference type="NCBI Taxonomy" id="2052935"/>
    <lineage>
        <taxon>Archaea</taxon>
        <taxon>Methanobacteriati</taxon>
        <taxon>Methanobacteriota</taxon>
        <taxon>Stenosarchaea group</taxon>
        <taxon>Methanomicrobia</taxon>
        <taxon>Methanosarcinales</taxon>
        <taxon>Methanosarcinaceae</taxon>
        <taxon>Methanolobus</taxon>
    </lineage>
</organism>
<keyword evidence="1" id="KW-0677">Repeat</keyword>
<reference evidence="4 5" key="1">
    <citation type="submission" date="2017-11" db="EMBL/GenBank/DDBJ databases">
        <title>Isolation and Characterization of Methanogenic Archaea from Saline Meromictic Lake at Siberia.</title>
        <authorList>
            <person name="Shen Y."/>
            <person name="Huang H.-H."/>
            <person name="Lai M.-C."/>
            <person name="Chen S.-C."/>
        </authorList>
    </citation>
    <scope>NUCLEOTIDE SEQUENCE [LARGE SCALE GENOMIC DNA]</scope>
    <source>
        <strain evidence="4 5">SY-01</strain>
    </source>
</reference>
<dbReference type="PANTHER" id="PTHR44943:SF8">
    <property type="entry name" value="TPR REPEAT-CONTAINING PROTEIN MJ0263"/>
    <property type="match status" value="1"/>
</dbReference>
<dbReference type="Proteomes" id="UP000297295">
    <property type="component" value="Unassembled WGS sequence"/>
</dbReference>
<accession>A0A4E0QXJ1</accession>
<dbReference type="AlphaFoldDB" id="A0A4E0QXJ1"/>
<evidence type="ECO:0000313" key="5">
    <source>
        <dbReference type="Proteomes" id="UP000297295"/>
    </source>
</evidence>
<dbReference type="InterPro" id="IPR051685">
    <property type="entry name" value="Ycf3/AcsC/BcsC/TPR_MFPF"/>
</dbReference>
<dbReference type="InterPro" id="IPR019734">
    <property type="entry name" value="TPR_rpt"/>
</dbReference>
<dbReference type="PROSITE" id="PS50005">
    <property type="entry name" value="TPR"/>
    <property type="match status" value="2"/>
</dbReference>
<name>A0A4E0QXJ1_9EURY</name>
<evidence type="ECO:0000313" key="4">
    <source>
        <dbReference type="EMBL" id="TGC07883.1"/>
    </source>
</evidence>
<feature type="repeat" description="TPR" evidence="3">
    <location>
        <begin position="76"/>
        <end position="109"/>
    </location>
</feature>
<feature type="repeat" description="TPR" evidence="3">
    <location>
        <begin position="40"/>
        <end position="73"/>
    </location>
</feature>
<dbReference type="Gene3D" id="1.25.40.10">
    <property type="entry name" value="Tetratricopeptide repeat domain"/>
    <property type="match status" value="1"/>
</dbReference>
<protein>
    <submittedName>
        <fullName evidence="4">Uncharacterized protein</fullName>
    </submittedName>
</protein>
<keyword evidence="5" id="KW-1185">Reference proteome</keyword>
<evidence type="ECO:0000256" key="1">
    <source>
        <dbReference type="ARBA" id="ARBA00022737"/>
    </source>
</evidence>
<dbReference type="InterPro" id="IPR011990">
    <property type="entry name" value="TPR-like_helical_dom_sf"/>
</dbReference>
<proteinExistence type="predicted"/>
<evidence type="ECO:0000256" key="2">
    <source>
        <dbReference type="ARBA" id="ARBA00022803"/>
    </source>
</evidence>
<dbReference type="SUPFAM" id="SSF48452">
    <property type="entry name" value="TPR-like"/>
    <property type="match status" value="1"/>
</dbReference>